<name>A0A8S5MIV6_9CAUD</name>
<reference evidence="2" key="1">
    <citation type="journal article" date="2021" name="Proc. Natl. Acad. Sci. U.S.A.">
        <title>A Catalog of Tens of Thousands of Viruses from Human Metagenomes Reveals Hidden Associations with Chronic Diseases.</title>
        <authorList>
            <person name="Tisza M.J."/>
            <person name="Buck C.B."/>
        </authorList>
    </citation>
    <scope>NUCLEOTIDE SEQUENCE</scope>
    <source>
        <strain evidence="2">Ct47J5</strain>
    </source>
</reference>
<feature type="region of interest" description="Disordered" evidence="1">
    <location>
        <begin position="49"/>
        <end position="69"/>
    </location>
</feature>
<keyword evidence="2" id="KW-0862">Zinc</keyword>
<accession>A0A8S5MIV6</accession>
<keyword evidence="2" id="KW-0479">Metal-binding</keyword>
<evidence type="ECO:0000256" key="1">
    <source>
        <dbReference type="SAM" id="MobiDB-lite"/>
    </source>
</evidence>
<protein>
    <submittedName>
        <fullName evidence="2">RRN7 Zinc-finger of RNA-polymerase I-specific TFIIB, Rrn7</fullName>
    </submittedName>
</protein>
<dbReference type="EMBL" id="BK014915">
    <property type="protein sequence ID" value="DAD82277.1"/>
    <property type="molecule type" value="Genomic_DNA"/>
</dbReference>
<dbReference type="GO" id="GO:0008270">
    <property type="term" value="F:zinc ion binding"/>
    <property type="evidence" value="ECO:0007669"/>
    <property type="project" value="UniProtKB-KW"/>
</dbReference>
<proteinExistence type="predicted"/>
<evidence type="ECO:0000313" key="2">
    <source>
        <dbReference type="EMBL" id="DAD82277.1"/>
    </source>
</evidence>
<keyword evidence="2" id="KW-0863">Zinc-finger</keyword>
<organism evidence="2">
    <name type="scientific">Siphoviridae sp. ct47J5</name>
    <dbReference type="NCBI Taxonomy" id="2826286"/>
    <lineage>
        <taxon>Viruses</taxon>
        <taxon>Duplodnaviria</taxon>
        <taxon>Heunggongvirae</taxon>
        <taxon>Uroviricota</taxon>
        <taxon>Caudoviricetes</taxon>
    </lineage>
</organism>
<sequence>MAHNGMAYTRVCVDCGMVMHNVHYAKMRCPACQKEHHRIQTAKWWARKNEGVRSTKPKPAEPVKTAEDREAEFRADCRAADKLGISYGKYMLQKMQTNKKPAGVGAPTSCKG</sequence>